<dbReference type="SUPFAM" id="SSF53167">
    <property type="entry name" value="Purine and uridine phosphorylases"/>
    <property type="match status" value="1"/>
</dbReference>
<name>A0A9W6CNR2_XANFL</name>
<dbReference type="InterPro" id="IPR000845">
    <property type="entry name" value="Nucleoside_phosphorylase_d"/>
</dbReference>
<reference evidence="5" key="1">
    <citation type="submission" date="2022-12" db="EMBL/GenBank/DDBJ databases">
        <title>Reference genome sequencing for broad-spectrum identification of bacterial and archaeal isolates by mass spectrometry.</title>
        <authorList>
            <person name="Sekiguchi Y."/>
            <person name="Tourlousse D.M."/>
        </authorList>
    </citation>
    <scope>NUCLEOTIDE SEQUENCE</scope>
    <source>
        <strain evidence="5">301</strain>
    </source>
</reference>
<dbReference type="EMBL" id="BSDO01000002">
    <property type="protein sequence ID" value="GLI22537.1"/>
    <property type="molecule type" value="Genomic_DNA"/>
</dbReference>
<gene>
    <name evidence="5" type="ORF">XFLAVUS301_22110</name>
</gene>
<dbReference type="AlphaFoldDB" id="A0A9W6CNR2"/>
<evidence type="ECO:0000313" key="5">
    <source>
        <dbReference type="EMBL" id="GLI22537.1"/>
    </source>
</evidence>
<evidence type="ECO:0000313" key="6">
    <source>
        <dbReference type="Proteomes" id="UP001144397"/>
    </source>
</evidence>
<comment type="catalytic activity">
    <reaction evidence="3">
        <text>uridine + phosphate = alpha-D-ribose 1-phosphate + uracil</text>
        <dbReference type="Rhea" id="RHEA:24388"/>
        <dbReference type="ChEBI" id="CHEBI:16704"/>
        <dbReference type="ChEBI" id="CHEBI:17568"/>
        <dbReference type="ChEBI" id="CHEBI:43474"/>
        <dbReference type="ChEBI" id="CHEBI:57720"/>
        <dbReference type="EC" id="2.4.2.3"/>
    </reaction>
</comment>
<comment type="caution">
    <text evidence="5">The sequence shown here is derived from an EMBL/GenBank/DDBJ whole genome shotgun (WGS) entry which is preliminary data.</text>
</comment>
<dbReference type="GO" id="GO:0004850">
    <property type="term" value="F:uridine phosphorylase activity"/>
    <property type="evidence" value="ECO:0007669"/>
    <property type="project" value="UniProtKB-EC"/>
</dbReference>
<protein>
    <recommendedName>
        <fullName evidence="2">Uridine phosphorylase</fullName>
        <ecNumber evidence="1">2.4.2.3</ecNumber>
    </recommendedName>
</protein>
<dbReference type="PANTHER" id="PTHR43691">
    <property type="entry name" value="URIDINE PHOSPHORYLASE"/>
    <property type="match status" value="1"/>
</dbReference>
<dbReference type="Pfam" id="PF01048">
    <property type="entry name" value="PNP_UDP_1"/>
    <property type="match status" value="1"/>
</dbReference>
<dbReference type="GO" id="GO:0006152">
    <property type="term" value="P:purine nucleoside catabolic process"/>
    <property type="evidence" value="ECO:0007669"/>
    <property type="project" value="TreeGrafter"/>
</dbReference>
<evidence type="ECO:0000256" key="1">
    <source>
        <dbReference type="ARBA" id="ARBA00011888"/>
    </source>
</evidence>
<organism evidence="5 6">
    <name type="scientific">Xanthobacter flavus</name>
    <dbReference type="NCBI Taxonomy" id="281"/>
    <lineage>
        <taxon>Bacteria</taxon>
        <taxon>Pseudomonadati</taxon>
        <taxon>Pseudomonadota</taxon>
        <taxon>Alphaproteobacteria</taxon>
        <taxon>Hyphomicrobiales</taxon>
        <taxon>Xanthobacteraceae</taxon>
        <taxon>Xanthobacter</taxon>
    </lineage>
</organism>
<dbReference type="EC" id="2.4.2.3" evidence="1"/>
<evidence type="ECO:0000256" key="3">
    <source>
        <dbReference type="ARBA" id="ARBA00048447"/>
    </source>
</evidence>
<evidence type="ECO:0000256" key="2">
    <source>
        <dbReference type="ARBA" id="ARBA00021980"/>
    </source>
</evidence>
<dbReference type="Proteomes" id="UP001144397">
    <property type="component" value="Unassembled WGS sequence"/>
</dbReference>
<sequence length="299" mass="32322">MIAMLLQPLDEADEISRMRAVPVPSSFLPSGFLPLIERADHRAPSVFRPENMMREARRQKGLDAGPVPRVVLLDPDGDMVDYVRAHFGAVRSPYWACYHTDMWTWEVEGLSFGIVGYAVGASFSVLVAEQAFVCGCELLISVASAGQIAEHAPPSYHIIIDRALRDEGTSYHYLPPAPFAPADPEVITIARAACSEEAGPVLTGATWTTDAPFRETEAAIARRKAEGLLAVEMEAAALYAFAHAQAKPVLCLAHVTNQLGRVHGDFEKGDHNGAARSIALAAGFATAWMAHCAETVSLR</sequence>
<dbReference type="GO" id="GO:0004731">
    <property type="term" value="F:purine-nucleoside phosphorylase activity"/>
    <property type="evidence" value="ECO:0007669"/>
    <property type="project" value="TreeGrafter"/>
</dbReference>
<dbReference type="Gene3D" id="3.40.50.1580">
    <property type="entry name" value="Nucleoside phosphorylase domain"/>
    <property type="match status" value="1"/>
</dbReference>
<dbReference type="PANTHER" id="PTHR43691:SF11">
    <property type="entry name" value="FI09636P-RELATED"/>
    <property type="match status" value="1"/>
</dbReference>
<dbReference type="GO" id="GO:0005829">
    <property type="term" value="C:cytosol"/>
    <property type="evidence" value="ECO:0007669"/>
    <property type="project" value="TreeGrafter"/>
</dbReference>
<dbReference type="CDD" id="cd09007">
    <property type="entry name" value="NP-I_spr0068"/>
    <property type="match status" value="1"/>
</dbReference>
<evidence type="ECO:0000259" key="4">
    <source>
        <dbReference type="Pfam" id="PF01048"/>
    </source>
</evidence>
<feature type="domain" description="Nucleoside phosphorylase" evidence="4">
    <location>
        <begin position="119"/>
        <end position="282"/>
    </location>
</feature>
<dbReference type="InterPro" id="IPR035994">
    <property type="entry name" value="Nucleoside_phosphorylase_sf"/>
</dbReference>
<proteinExistence type="predicted"/>
<accession>A0A9W6CNR2</accession>